<evidence type="ECO:0000313" key="1">
    <source>
        <dbReference type="EMBL" id="KAK4646884.1"/>
    </source>
</evidence>
<name>A0ABR0FV16_9PEZI</name>
<sequence length="78" mass="8725">MCELAAILRPIFGISDGKRVGRQDHQEHQEPKTWIGWLRAPNPVEHEASTATTTWRPSRTNVKPQSLSFLVAVAGNPH</sequence>
<comment type="caution">
    <text evidence="1">The sequence shown here is derived from an EMBL/GenBank/DDBJ whole genome shotgun (WGS) entry which is preliminary data.</text>
</comment>
<evidence type="ECO:0000313" key="2">
    <source>
        <dbReference type="Proteomes" id="UP001322138"/>
    </source>
</evidence>
<accession>A0ABR0FV16</accession>
<dbReference type="Proteomes" id="UP001322138">
    <property type="component" value="Unassembled WGS sequence"/>
</dbReference>
<organism evidence="1 2">
    <name type="scientific">Podospora bellae-mahoneyi</name>
    <dbReference type="NCBI Taxonomy" id="2093777"/>
    <lineage>
        <taxon>Eukaryota</taxon>
        <taxon>Fungi</taxon>
        <taxon>Dikarya</taxon>
        <taxon>Ascomycota</taxon>
        <taxon>Pezizomycotina</taxon>
        <taxon>Sordariomycetes</taxon>
        <taxon>Sordariomycetidae</taxon>
        <taxon>Sordariales</taxon>
        <taxon>Podosporaceae</taxon>
        <taxon>Podospora</taxon>
    </lineage>
</organism>
<dbReference type="RefSeq" id="XP_062735860.1">
    <property type="nucleotide sequence ID" value="XM_062872217.1"/>
</dbReference>
<dbReference type="GeneID" id="87891335"/>
<protein>
    <submittedName>
        <fullName evidence="1">Uncharacterized protein</fullName>
    </submittedName>
</protein>
<proteinExistence type="predicted"/>
<gene>
    <name evidence="1" type="ORF">QC761_0028780</name>
</gene>
<dbReference type="EMBL" id="JAFFGZ010000003">
    <property type="protein sequence ID" value="KAK4646884.1"/>
    <property type="molecule type" value="Genomic_DNA"/>
</dbReference>
<keyword evidence="2" id="KW-1185">Reference proteome</keyword>
<reference evidence="1 2" key="1">
    <citation type="journal article" date="2023" name="bioRxiv">
        <title>High-quality genome assemblies of four members of thePodospora anserinaspecies complex.</title>
        <authorList>
            <person name="Ament-Velasquez S.L."/>
            <person name="Vogan A.A."/>
            <person name="Wallerman O."/>
            <person name="Hartmann F."/>
            <person name="Gautier V."/>
            <person name="Silar P."/>
            <person name="Giraud T."/>
            <person name="Johannesson H."/>
        </authorList>
    </citation>
    <scope>NUCLEOTIDE SEQUENCE [LARGE SCALE GENOMIC DNA]</scope>
    <source>
        <strain evidence="1 2">CBS 112042</strain>
    </source>
</reference>